<dbReference type="OrthoDB" id="1680813at2"/>
<gene>
    <name evidence="10" type="primary">ctsR</name>
    <name evidence="10" type="ORF">MOHU_12940</name>
</gene>
<evidence type="ECO:0000256" key="7">
    <source>
        <dbReference type="PIRNR" id="PIRNR010607"/>
    </source>
</evidence>
<keyword evidence="5 7" id="KW-0238">DNA-binding</keyword>
<sequence length="161" mass="18399">MEGKTLADRIESYIKWLLNRSTDGVVELQRQELAERFTCVPSQISYVLSTRFTIERGYLVESRRGGGGYIRIARVPLNADTRFKAWVQEALGEYLTQEAAVELLSRLEEEGLLTRREQILLTAVINRQSLPLELPVRDQVRACIMKAVILTLMREDFPDAG</sequence>
<comment type="caution">
    <text evidence="10">The sequence shown here is derived from an EMBL/GenBank/DDBJ whole genome shotgun (WGS) entry which is preliminary data.</text>
</comment>
<dbReference type="EMBL" id="PVXM01000023">
    <property type="protein sequence ID" value="PRR73167.1"/>
    <property type="molecule type" value="Genomic_DNA"/>
</dbReference>
<dbReference type="InterPro" id="IPR040465">
    <property type="entry name" value="CtsR_N"/>
</dbReference>
<evidence type="ECO:0000256" key="1">
    <source>
        <dbReference type="ARBA" id="ARBA00010189"/>
    </source>
</evidence>
<evidence type="ECO:0000256" key="4">
    <source>
        <dbReference type="ARBA" id="ARBA00023015"/>
    </source>
</evidence>
<evidence type="ECO:0000256" key="2">
    <source>
        <dbReference type="ARBA" id="ARBA00014129"/>
    </source>
</evidence>
<name>A0A2T0ASI5_9FIRM</name>
<keyword evidence="6 7" id="KW-0804">Transcription</keyword>
<dbReference type="RefSeq" id="WP_106005272.1">
    <property type="nucleotide sequence ID" value="NZ_CP136418.1"/>
</dbReference>
<dbReference type="GO" id="GO:0006355">
    <property type="term" value="P:regulation of DNA-templated transcription"/>
    <property type="evidence" value="ECO:0007669"/>
    <property type="project" value="UniProtKB-UniRule"/>
</dbReference>
<evidence type="ECO:0000313" key="10">
    <source>
        <dbReference type="EMBL" id="PRR73167.1"/>
    </source>
</evidence>
<dbReference type="GO" id="GO:0003677">
    <property type="term" value="F:DNA binding"/>
    <property type="evidence" value="ECO:0007669"/>
    <property type="project" value="UniProtKB-UniRule"/>
</dbReference>
<comment type="similarity">
    <text evidence="1 7">Belongs to the CtsR family.</text>
</comment>
<dbReference type="Pfam" id="PF17727">
    <property type="entry name" value="CtsR_C"/>
    <property type="match status" value="1"/>
</dbReference>
<evidence type="ECO:0000259" key="9">
    <source>
        <dbReference type="Pfam" id="PF17727"/>
    </source>
</evidence>
<dbReference type="Proteomes" id="UP000238415">
    <property type="component" value="Unassembled WGS sequence"/>
</dbReference>
<dbReference type="Gene3D" id="1.10.1200.150">
    <property type="entry name" value="Transcriptional regulator CtsR, C-terminal domain"/>
    <property type="match status" value="1"/>
</dbReference>
<dbReference type="InterPro" id="IPR008463">
    <property type="entry name" value="CtsR"/>
</dbReference>
<protein>
    <recommendedName>
        <fullName evidence="2 7">Transcriptional regulator CtsR</fullName>
    </recommendedName>
</protein>
<evidence type="ECO:0000313" key="11">
    <source>
        <dbReference type="Proteomes" id="UP000238415"/>
    </source>
</evidence>
<feature type="domain" description="CtsR N-terminal HTH" evidence="8">
    <location>
        <begin position="6"/>
        <end position="75"/>
    </location>
</feature>
<dbReference type="InterPro" id="IPR041902">
    <property type="entry name" value="CtsR_N_sf"/>
</dbReference>
<accession>A0A2T0ASI5</accession>
<dbReference type="InterPro" id="IPR041473">
    <property type="entry name" value="CtsR_C"/>
</dbReference>
<evidence type="ECO:0000256" key="6">
    <source>
        <dbReference type="ARBA" id="ARBA00023163"/>
    </source>
</evidence>
<reference evidence="10 11" key="1">
    <citation type="submission" date="2018-03" db="EMBL/GenBank/DDBJ databases">
        <title>Genome sequence of Moorella humiferrea DSM 23265.</title>
        <authorList>
            <person name="Poehlein A."/>
            <person name="Daniel R."/>
        </authorList>
    </citation>
    <scope>NUCLEOTIDE SEQUENCE [LARGE SCALE GENOMIC DNA]</scope>
    <source>
        <strain evidence="10 11">DSM 23265</strain>
    </source>
</reference>
<feature type="domain" description="CtsR C-terminal dimerization" evidence="9">
    <location>
        <begin position="88"/>
        <end position="149"/>
    </location>
</feature>
<proteinExistence type="inferred from homology"/>
<evidence type="ECO:0000256" key="3">
    <source>
        <dbReference type="ARBA" id="ARBA00022491"/>
    </source>
</evidence>
<evidence type="ECO:0000256" key="5">
    <source>
        <dbReference type="ARBA" id="ARBA00023125"/>
    </source>
</evidence>
<dbReference type="Pfam" id="PF05848">
    <property type="entry name" value="CtsR"/>
    <property type="match status" value="1"/>
</dbReference>
<keyword evidence="4 7" id="KW-0805">Transcription regulation</keyword>
<organism evidence="10 11">
    <name type="scientific">Neomoorella humiferrea</name>
    <dbReference type="NCBI Taxonomy" id="676965"/>
    <lineage>
        <taxon>Bacteria</taxon>
        <taxon>Bacillati</taxon>
        <taxon>Bacillota</taxon>
        <taxon>Clostridia</taxon>
        <taxon>Neomoorellales</taxon>
        <taxon>Neomoorellaceae</taxon>
        <taxon>Neomoorella</taxon>
    </lineage>
</organism>
<dbReference type="AlphaFoldDB" id="A0A2T0ASI5"/>
<dbReference type="Gene3D" id="3.30.56.130">
    <property type="entry name" value="Transcriptional regulator CtsR, winged HTH domain"/>
    <property type="match status" value="1"/>
</dbReference>
<evidence type="ECO:0000259" key="8">
    <source>
        <dbReference type="Pfam" id="PF05848"/>
    </source>
</evidence>
<dbReference type="InterPro" id="IPR041908">
    <property type="entry name" value="CtsR_C_sf"/>
</dbReference>
<keyword evidence="11" id="KW-1185">Reference proteome</keyword>
<keyword evidence="3 7" id="KW-0678">Repressor</keyword>
<dbReference type="PIRSF" id="PIRSF010607">
    <property type="entry name" value="Txn_repr_CtsR"/>
    <property type="match status" value="1"/>
</dbReference>